<sequence>MANTSERVVPMRVIVCGVQRTGTLSMRIALERLGFSNCYHMQNILENPQQEAPKWIRLIEAHFSDPGKGKGTISKADFDAVLGNFQSCVDVPPALFGVELAAMYPEAKVIILNREPEDWYCSVSESIMASVRPTSRLAKLGMLFCFAFDPATRAFAKFGRAMSGLAFRYDHRTEKNKAIAWYTSTYQRFRDEIPEGRRIEYEIQEGWGPLCAYLEVPVPMVRDEETGEMVEAPFPRANDRETFKKNQAKGREKAMRRARNNLLVAVGRVVLLAAAGYAGYALWKTRLGGM</sequence>
<evidence type="ECO:0000256" key="1">
    <source>
        <dbReference type="SAM" id="Phobius"/>
    </source>
</evidence>
<keyword evidence="1" id="KW-0472">Membrane</keyword>
<dbReference type="EMBL" id="MTYH01000105">
    <property type="protein sequence ID" value="PNP38391.1"/>
    <property type="molecule type" value="Genomic_DNA"/>
</dbReference>
<evidence type="ECO:0000313" key="2">
    <source>
        <dbReference type="EMBL" id="PNP38391.1"/>
    </source>
</evidence>
<dbReference type="Pfam" id="PF17784">
    <property type="entry name" value="Sulfotransfer_4"/>
    <property type="match status" value="1"/>
</dbReference>
<dbReference type="Proteomes" id="UP000236546">
    <property type="component" value="Unassembled WGS sequence"/>
</dbReference>
<evidence type="ECO:0000313" key="3">
    <source>
        <dbReference type="Proteomes" id="UP000236546"/>
    </source>
</evidence>
<dbReference type="SUPFAM" id="SSF52540">
    <property type="entry name" value="P-loop containing nucleoside triphosphate hydrolases"/>
    <property type="match status" value="1"/>
</dbReference>
<accession>A0A2K0SYQ3</accession>
<reference evidence="2 3" key="1">
    <citation type="submission" date="2017-02" db="EMBL/GenBank/DDBJ databases">
        <title>Genomes of Trichoderma spp. with biocontrol activity.</title>
        <authorList>
            <person name="Gardiner D."/>
            <person name="Kazan K."/>
            <person name="Vos C."/>
            <person name="Harvey P."/>
        </authorList>
    </citation>
    <scope>NUCLEOTIDE SEQUENCE [LARGE SCALE GENOMIC DNA]</scope>
    <source>
        <strain evidence="2 3">A5MH</strain>
    </source>
</reference>
<dbReference type="PANTHER" id="PTHR36978">
    <property type="entry name" value="P-LOOP CONTAINING NUCLEOTIDE TRIPHOSPHATE HYDROLASE"/>
    <property type="match status" value="1"/>
</dbReference>
<comment type="caution">
    <text evidence="2">The sequence shown here is derived from an EMBL/GenBank/DDBJ whole genome shotgun (WGS) entry which is preliminary data.</text>
</comment>
<name>A0A2K0SYQ3_9HYPO</name>
<protein>
    <recommendedName>
        <fullName evidence="4">NAD dependent epimerase/dehydratase</fullName>
    </recommendedName>
</protein>
<dbReference type="OrthoDB" id="408152at2759"/>
<proteinExistence type="predicted"/>
<organism evidence="2 3">
    <name type="scientific">Trichoderma gamsii</name>
    <dbReference type="NCBI Taxonomy" id="398673"/>
    <lineage>
        <taxon>Eukaryota</taxon>
        <taxon>Fungi</taxon>
        <taxon>Dikarya</taxon>
        <taxon>Ascomycota</taxon>
        <taxon>Pezizomycotina</taxon>
        <taxon>Sordariomycetes</taxon>
        <taxon>Hypocreomycetidae</taxon>
        <taxon>Hypocreales</taxon>
        <taxon>Hypocreaceae</taxon>
        <taxon>Trichoderma</taxon>
    </lineage>
</organism>
<dbReference type="InterPro" id="IPR040632">
    <property type="entry name" value="Sulfotransfer_4"/>
</dbReference>
<feature type="transmembrane region" description="Helical" evidence="1">
    <location>
        <begin position="261"/>
        <end position="283"/>
    </location>
</feature>
<dbReference type="Gene3D" id="3.40.50.300">
    <property type="entry name" value="P-loop containing nucleotide triphosphate hydrolases"/>
    <property type="match status" value="1"/>
</dbReference>
<evidence type="ECO:0008006" key="4">
    <source>
        <dbReference type="Google" id="ProtNLM"/>
    </source>
</evidence>
<gene>
    <name evidence="2" type="ORF">TGAMA5MH_09749</name>
</gene>
<keyword evidence="1" id="KW-0812">Transmembrane</keyword>
<dbReference type="PANTHER" id="PTHR36978:SF4">
    <property type="entry name" value="P-LOOP CONTAINING NUCLEOSIDE TRIPHOSPHATE HYDROLASE PROTEIN"/>
    <property type="match status" value="1"/>
</dbReference>
<keyword evidence="1" id="KW-1133">Transmembrane helix</keyword>
<dbReference type="AlphaFoldDB" id="A0A2K0SYQ3"/>
<dbReference type="InterPro" id="IPR027417">
    <property type="entry name" value="P-loop_NTPase"/>
</dbReference>